<dbReference type="InParanoid" id="D6TWT6"/>
<dbReference type="PRINTS" id="PR01988">
    <property type="entry name" value="EXPORTERBACE"/>
</dbReference>
<evidence type="ECO:0000256" key="6">
    <source>
        <dbReference type="ARBA" id="ARBA00023136"/>
    </source>
</evidence>
<organism evidence="8 9">
    <name type="scientific">Ktedonobacter racemifer DSM 44963</name>
    <dbReference type="NCBI Taxonomy" id="485913"/>
    <lineage>
        <taxon>Bacteria</taxon>
        <taxon>Bacillati</taxon>
        <taxon>Chloroflexota</taxon>
        <taxon>Ktedonobacteria</taxon>
        <taxon>Ktedonobacterales</taxon>
        <taxon>Ktedonobacteraceae</taxon>
        <taxon>Ktedonobacter</taxon>
    </lineage>
</organism>
<feature type="transmembrane region" description="Helical" evidence="7">
    <location>
        <begin position="59"/>
        <end position="84"/>
    </location>
</feature>
<dbReference type="AlphaFoldDB" id="D6TWT6"/>
<dbReference type="InterPro" id="IPR036259">
    <property type="entry name" value="MFS_trans_sf"/>
</dbReference>
<evidence type="ECO:0000256" key="1">
    <source>
        <dbReference type="ARBA" id="ARBA00004651"/>
    </source>
</evidence>
<evidence type="ECO:0000256" key="4">
    <source>
        <dbReference type="ARBA" id="ARBA00022692"/>
    </source>
</evidence>
<sequence>MSTQIPEQPRIEEAVKPRNRFLLNRNFTFLAIGQAISHLGDFVYSTTLLVWVFTLTHSAAAVSGVLIAQYVPMFLLGPVAGVFVDRWNRRTTMVVADLSRMTVALLPLFVAGTLRLPTIYLSVFLISVFSRFFTPARARITQIIVTSEQQAQAASVGQATFALAMVPGPALATPLFFAVGPFIACSINAASFLVSAPVSWHCVLRVPHSIPLSCRRKVA</sequence>
<dbReference type="GO" id="GO:0005886">
    <property type="term" value="C:plasma membrane"/>
    <property type="evidence" value="ECO:0007669"/>
    <property type="project" value="UniProtKB-SubCell"/>
</dbReference>
<dbReference type="EMBL" id="ADVG01000003">
    <property type="protein sequence ID" value="EFH84669.1"/>
    <property type="molecule type" value="Genomic_DNA"/>
</dbReference>
<evidence type="ECO:0000256" key="3">
    <source>
        <dbReference type="ARBA" id="ARBA00022475"/>
    </source>
</evidence>
<dbReference type="eggNOG" id="COG2814">
    <property type="taxonomic scope" value="Bacteria"/>
</dbReference>
<evidence type="ECO:0000256" key="2">
    <source>
        <dbReference type="ARBA" id="ARBA00022448"/>
    </source>
</evidence>
<keyword evidence="9" id="KW-1185">Reference proteome</keyword>
<comment type="caution">
    <text evidence="8">The sequence shown here is derived from an EMBL/GenBank/DDBJ whole genome shotgun (WGS) entry which is preliminary data.</text>
</comment>
<dbReference type="PANTHER" id="PTHR43266:SF2">
    <property type="entry name" value="MAJOR FACILITATOR SUPERFAMILY (MFS) PROFILE DOMAIN-CONTAINING PROTEIN"/>
    <property type="match status" value="1"/>
</dbReference>
<keyword evidence="2" id="KW-0813">Transport</keyword>
<dbReference type="Gene3D" id="1.20.1250.20">
    <property type="entry name" value="MFS general substrate transporter like domains"/>
    <property type="match status" value="1"/>
</dbReference>
<comment type="subcellular location">
    <subcellularLocation>
        <location evidence="1">Cell membrane</location>
        <topology evidence="1">Multi-pass membrane protein</topology>
    </subcellularLocation>
</comment>
<evidence type="ECO:0000256" key="7">
    <source>
        <dbReference type="SAM" id="Phobius"/>
    </source>
</evidence>
<dbReference type="Pfam" id="PF05977">
    <property type="entry name" value="MFS_3"/>
    <property type="match status" value="1"/>
</dbReference>
<evidence type="ECO:0000313" key="9">
    <source>
        <dbReference type="Proteomes" id="UP000004508"/>
    </source>
</evidence>
<feature type="transmembrane region" description="Helical" evidence="7">
    <location>
        <begin position="175"/>
        <end position="195"/>
    </location>
</feature>
<gene>
    <name evidence="8" type="ORF">Krac_5766</name>
</gene>
<dbReference type="PANTHER" id="PTHR43266">
    <property type="entry name" value="MACROLIDE-EFFLUX PROTEIN"/>
    <property type="match status" value="1"/>
</dbReference>
<dbReference type="STRING" id="485913.Krac_5766"/>
<evidence type="ECO:0000256" key="5">
    <source>
        <dbReference type="ARBA" id="ARBA00022989"/>
    </source>
</evidence>
<dbReference type="Proteomes" id="UP000004508">
    <property type="component" value="Unassembled WGS sequence"/>
</dbReference>
<dbReference type="RefSeq" id="WP_007916376.1">
    <property type="nucleotide sequence ID" value="NZ_ADVG01000003.1"/>
</dbReference>
<proteinExistence type="predicted"/>
<reference evidence="8 9" key="1">
    <citation type="journal article" date="2011" name="Stand. Genomic Sci.">
        <title>Non-contiguous finished genome sequence and contextual data of the filamentous soil bacterium Ktedonobacter racemifer type strain (SOSP1-21).</title>
        <authorList>
            <person name="Chang Y.J."/>
            <person name="Land M."/>
            <person name="Hauser L."/>
            <person name="Chertkov O."/>
            <person name="Del Rio T.G."/>
            <person name="Nolan M."/>
            <person name="Copeland A."/>
            <person name="Tice H."/>
            <person name="Cheng J.F."/>
            <person name="Lucas S."/>
            <person name="Han C."/>
            <person name="Goodwin L."/>
            <person name="Pitluck S."/>
            <person name="Ivanova N."/>
            <person name="Ovchinikova G."/>
            <person name="Pati A."/>
            <person name="Chen A."/>
            <person name="Palaniappan K."/>
            <person name="Mavromatis K."/>
            <person name="Liolios K."/>
            <person name="Brettin T."/>
            <person name="Fiebig A."/>
            <person name="Rohde M."/>
            <person name="Abt B."/>
            <person name="Goker M."/>
            <person name="Detter J.C."/>
            <person name="Woyke T."/>
            <person name="Bristow J."/>
            <person name="Eisen J.A."/>
            <person name="Markowitz V."/>
            <person name="Hugenholtz P."/>
            <person name="Kyrpides N.C."/>
            <person name="Klenk H.P."/>
            <person name="Lapidus A."/>
        </authorList>
    </citation>
    <scope>NUCLEOTIDE SEQUENCE [LARGE SCALE GENOMIC DNA]</scope>
    <source>
        <strain evidence="9">DSM 44963</strain>
    </source>
</reference>
<accession>D6TWT6</accession>
<keyword evidence="3" id="KW-1003">Cell membrane</keyword>
<keyword evidence="4 7" id="KW-0812">Transmembrane</keyword>
<evidence type="ECO:0000313" key="8">
    <source>
        <dbReference type="EMBL" id="EFH84669.1"/>
    </source>
</evidence>
<dbReference type="SUPFAM" id="SSF103473">
    <property type="entry name" value="MFS general substrate transporter"/>
    <property type="match status" value="1"/>
</dbReference>
<feature type="transmembrane region" description="Helical" evidence="7">
    <location>
        <begin position="105"/>
        <end position="129"/>
    </location>
</feature>
<keyword evidence="6 7" id="KW-0472">Membrane</keyword>
<feature type="transmembrane region" description="Helical" evidence="7">
    <location>
        <begin position="27"/>
        <end position="53"/>
    </location>
</feature>
<name>D6TWT6_KTERA</name>
<dbReference type="InterPro" id="IPR022324">
    <property type="entry name" value="Bacilysin_exporter_BacE_put"/>
</dbReference>
<keyword evidence="5 7" id="KW-1133">Transmembrane helix</keyword>
<dbReference type="InterPro" id="IPR010290">
    <property type="entry name" value="TM_effector"/>
</dbReference>
<dbReference type="CDD" id="cd06173">
    <property type="entry name" value="MFS_MefA_like"/>
    <property type="match status" value="1"/>
</dbReference>
<protein>
    <submittedName>
        <fullName evidence="8">Major facilitator superfamily MFS_1</fullName>
    </submittedName>
</protein>
<dbReference type="OrthoDB" id="9774907at2"/>